<dbReference type="OMA" id="WEGMEID"/>
<reference evidence="12" key="5">
    <citation type="journal article" date="2018" name="Nat. Plants">
        <title>Whole-genome landscape of Medicago truncatula symbiotic genes.</title>
        <authorList>
            <person name="Pecrix Y."/>
            <person name="Staton S.E."/>
            <person name="Sallet E."/>
            <person name="Lelandais-Briere C."/>
            <person name="Moreau S."/>
            <person name="Carrere S."/>
            <person name="Blein T."/>
            <person name="Jardinaud M.F."/>
            <person name="Latrasse D."/>
            <person name="Zouine M."/>
            <person name="Zahm M."/>
            <person name="Kreplak J."/>
            <person name="Mayjonade B."/>
            <person name="Satge C."/>
            <person name="Perez M."/>
            <person name="Cauet S."/>
            <person name="Marande W."/>
            <person name="Chantry-Darmon C."/>
            <person name="Lopez-Roques C."/>
            <person name="Bouchez O."/>
            <person name="Berard A."/>
            <person name="Debelle F."/>
            <person name="Munos S."/>
            <person name="Bendahmane A."/>
            <person name="Berges H."/>
            <person name="Niebel A."/>
            <person name="Buitink J."/>
            <person name="Frugier F."/>
            <person name="Benhamed M."/>
            <person name="Crespi M."/>
            <person name="Gouzy J."/>
            <person name="Gamas P."/>
        </authorList>
    </citation>
    <scope>NUCLEOTIDE SEQUENCE [LARGE SCALE GENOMIC DNA]</scope>
    <source>
        <strain evidence="12">cv. Jemalong A17</strain>
    </source>
</reference>
<dbReference type="OrthoDB" id="4951845at2759"/>
<evidence type="ECO:0000313" key="9">
    <source>
        <dbReference type="EMBL" id="RHN46279.1"/>
    </source>
</evidence>
<dbReference type="GO" id="GO:0005737">
    <property type="term" value="C:cytoplasm"/>
    <property type="evidence" value="ECO:0000318"/>
    <property type="project" value="GO_Central"/>
</dbReference>
<dbReference type="PROSITE" id="PS50405">
    <property type="entry name" value="GST_CTER"/>
    <property type="match status" value="1"/>
</dbReference>
<reference evidence="7 11" key="2">
    <citation type="journal article" date="2014" name="BMC Genomics">
        <title>An improved genome release (version Mt4.0) for the model legume Medicago truncatula.</title>
        <authorList>
            <person name="Tang H."/>
            <person name="Krishnakumar V."/>
            <person name="Bidwell S."/>
            <person name="Rosen B."/>
            <person name="Chan A."/>
            <person name="Zhou S."/>
            <person name="Gentzbittel L."/>
            <person name="Childs K.L."/>
            <person name="Yandell M."/>
            <person name="Gundlach H."/>
            <person name="Mayer K.F."/>
            <person name="Schwartz D.C."/>
            <person name="Town C.D."/>
        </authorList>
    </citation>
    <scope>GENOME REANNOTATION</scope>
    <source>
        <strain evidence="7">A17</strain>
        <strain evidence="10 11">cv. Jemalong A17</strain>
    </source>
</reference>
<dbReference type="SFLD" id="SFLDS00019">
    <property type="entry name" value="Glutathione_Transferase_(cytos"/>
    <property type="match status" value="1"/>
</dbReference>
<evidence type="ECO:0000259" key="6">
    <source>
        <dbReference type="PROSITE" id="PS50405"/>
    </source>
</evidence>
<dbReference type="KEGG" id="mtr:11407372"/>
<dbReference type="HOGENOM" id="CLU_011226_18_1_1"/>
<dbReference type="InterPro" id="IPR010987">
    <property type="entry name" value="Glutathione-S-Trfase_C-like"/>
</dbReference>
<accession>G7L5M4</accession>
<feature type="domain" description="GST C-terminal" evidence="6">
    <location>
        <begin position="90"/>
        <end position="221"/>
    </location>
</feature>
<dbReference type="Gramene" id="rna40750">
    <property type="protein sequence ID" value="RHN46279.1"/>
    <property type="gene ID" value="gene40750"/>
</dbReference>
<dbReference type="SFLD" id="SFLDG01152">
    <property type="entry name" value="Main.3:_Omega-_and_Tau-like"/>
    <property type="match status" value="1"/>
</dbReference>
<dbReference type="InterPro" id="IPR036282">
    <property type="entry name" value="Glutathione-S-Trfase_C_sf"/>
</dbReference>
<dbReference type="Pfam" id="PF02798">
    <property type="entry name" value="GST_N"/>
    <property type="match status" value="1"/>
</dbReference>
<evidence type="ECO:0000313" key="8">
    <source>
        <dbReference type="EMBL" id="AUW37476.1"/>
    </source>
</evidence>
<comment type="catalytic activity">
    <reaction evidence="4">
        <text>RX + glutathione = an S-substituted glutathione + a halide anion + H(+)</text>
        <dbReference type="Rhea" id="RHEA:16437"/>
        <dbReference type="ChEBI" id="CHEBI:15378"/>
        <dbReference type="ChEBI" id="CHEBI:16042"/>
        <dbReference type="ChEBI" id="CHEBI:17792"/>
        <dbReference type="ChEBI" id="CHEBI:57925"/>
        <dbReference type="ChEBI" id="CHEBI:90779"/>
        <dbReference type="EC" id="2.5.1.18"/>
    </reaction>
</comment>
<evidence type="ECO:0000256" key="1">
    <source>
        <dbReference type="ARBA" id="ARBA00012452"/>
    </source>
</evidence>
<dbReference type="InterPro" id="IPR036249">
    <property type="entry name" value="Thioredoxin-like_sf"/>
</dbReference>
<evidence type="ECO:0000313" key="12">
    <source>
        <dbReference type="Proteomes" id="UP000265566"/>
    </source>
</evidence>
<feature type="domain" description="GST N-terminal" evidence="5">
    <location>
        <begin position="6"/>
        <end position="85"/>
    </location>
</feature>
<dbReference type="GO" id="GO:0004364">
    <property type="term" value="F:glutathione transferase activity"/>
    <property type="evidence" value="ECO:0000318"/>
    <property type="project" value="GO_Central"/>
</dbReference>
<dbReference type="InterPro" id="IPR004045">
    <property type="entry name" value="Glutathione_S-Trfase_N"/>
</dbReference>
<evidence type="ECO:0000256" key="2">
    <source>
        <dbReference type="ARBA" id="ARBA00022679"/>
    </source>
</evidence>
<dbReference type="CDD" id="cd03058">
    <property type="entry name" value="GST_N_Tau"/>
    <property type="match status" value="1"/>
</dbReference>
<dbReference type="Gene3D" id="1.20.1050.10">
    <property type="match status" value="1"/>
</dbReference>
<evidence type="ECO:0000313" key="11">
    <source>
        <dbReference type="Proteomes" id="UP000002051"/>
    </source>
</evidence>
<reference evidence="10" key="3">
    <citation type="submission" date="2015-04" db="UniProtKB">
        <authorList>
            <consortium name="EnsemblPlants"/>
        </authorList>
    </citation>
    <scope>IDENTIFICATION</scope>
    <source>
        <strain evidence="10">cv. Jemalong A17</strain>
    </source>
</reference>
<comment type="similarity">
    <text evidence="3">Belongs to the GST superfamily. Tau family.</text>
</comment>
<dbReference type="FunFam" id="1.20.1050.10:FF:000012">
    <property type="entry name" value="Tau class glutathione S-transferase"/>
    <property type="match status" value="1"/>
</dbReference>
<reference evidence="7 11" key="1">
    <citation type="journal article" date="2011" name="Nature">
        <title>The Medicago genome provides insight into the evolution of rhizobial symbioses.</title>
        <authorList>
            <person name="Young N.D."/>
            <person name="Debelle F."/>
            <person name="Oldroyd G.E."/>
            <person name="Geurts R."/>
            <person name="Cannon S.B."/>
            <person name="Udvardi M.K."/>
            <person name="Benedito V.A."/>
            <person name="Mayer K.F."/>
            <person name="Gouzy J."/>
            <person name="Schoof H."/>
            <person name="Van de Peer Y."/>
            <person name="Proost S."/>
            <person name="Cook D.R."/>
            <person name="Meyers B.C."/>
            <person name="Spannagl M."/>
            <person name="Cheung F."/>
            <person name="De Mita S."/>
            <person name="Krishnakumar V."/>
            <person name="Gundlach H."/>
            <person name="Zhou S."/>
            <person name="Mudge J."/>
            <person name="Bharti A.K."/>
            <person name="Murray J.D."/>
            <person name="Naoumkina M.A."/>
            <person name="Rosen B."/>
            <person name="Silverstein K.A."/>
            <person name="Tang H."/>
            <person name="Rombauts S."/>
            <person name="Zhao P.X."/>
            <person name="Zhou P."/>
            <person name="Barbe V."/>
            <person name="Bardou P."/>
            <person name="Bechner M."/>
            <person name="Bellec A."/>
            <person name="Berger A."/>
            <person name="Berges H."/>
            <person name="Bidwell S."/>
            <person name="Bisseling T."/>
            <person name="Choisne N."/>
            <person name="Couloux A."/>
            <person name="Denny R."/>
            <person name="Deshpande S."/>
            <person name="Dai X."/>
            <person name="Doyle J.J."/>
            <person name="Dudez A.M."/>
            <person name="Farmer A.D."/>
            <person name="Fouteau S."/>
            <person name="Franken C."/>
            <person name="Gibelin C."/>
            <person name="Gish J."/>
            <person name="Goldstein S."/>
            <person name="Gonzalez A.J."/>
            <person name="Green P.J."/>
            <person name="Hallab A."/>
            <person name="Hartog M."/>
            <person name="Hua A."/>
            <person name="Humphray S.J."/>
            <person name="Jeong D.H."/>
            <person name="Jing Y."/>
            <person name="Jocker A."/>
            <person name="Kenton S.M."/>
            <person name="Kim D.J."/>
            <person name="Klee K."/>
            <person name="Lai H."/>
            <person name="Lang C."/>
            <person name="Lin S."/>
            <person name="Macmil S.L."/>
            <person name="Magdelenat G."/>
            <person name="Matthews L."/>
            <person name="McCorrison J."/>
            <person name="Monaghan E.L."/>
            <person name="Mun J.H."/>
            <person name="Najar F.Z."/>
            <person name="Nicholson C."/>
            <person name="Noirot C."/>
            <person name="O'Bleness M."/>
            <person name="Paule C.R."/>
            <person name="Poulain J."/>
            <person name="Prion F."/>
            <person name="Qin B."/>
            <person name="Qu C."/>
            <person name="Retzel E.F."/>
            <person name="Riddle C."/>
            <person name="Sallet E."/>
            <person name="Samain S."/>
            <person name="Samson N."/>
            <person name="Sanders I."/>
            <person name="Saurat O."/>
            <person name="Scarpelli C."/>
            <person name="Schiex T."/>
            <person name="Segurens B."/>
            <person name="Severin A.J."/>
            <person name="Sherrier D.J."/>
            <person name="Shi R."/>
            <person name="Sims S."/>
            <person name="Singer S.R."/>
            <person name="Sinharoy S."/>
            <person name="Sterck L."/>
            <person name="Viollet A."/>
            <person name="Wang B.B."/>
            <person name="Wang K."/>
            <person name="Wang M."/>
            <person name="Wang X."/>
            <person name="Warfsmann J."/>
            <person name="Weissenbach J."/>
            <person name="White D.D."/>
            <person name="White J.D."/>
            <person name="Wiley G.B."/>
            <person name="Wincker P."/>
            <person name="Xing Y."/>
            <person name="Yang L."/>
            <person name="Yao Z."/>
            <person name="Ying F."/>
            <person name="Zhai J."/>
            <person name="Zhou L."/>
            <person name="Zuber A."/>
            <person name="Denarie J."/>
            <person name="Dixon R.A."/>
            <person name="May G.D."/>
            <person name="Schwartz D.C."/>
            <person name="Rogers J."/>
            <person name="Quetier F."/>
            <person name="Town C.D."/>
            <person name="Roe B.A."/>
        </authorList>
    </citation>
    <scope>NUCLEOTIDE SEQUENCE [LARGE SCALE GENOMIC DNA]</scope>
    <source>
        <strain evidence="7">A17</strain>
        <strain evidence="10 11">cv. Jemalong A17</strain>
    </source>
</reference>
<dbReference type="EC" id="2.5.1.18" evidence="1"/>
<dbReference type="GO" id="GO:0006749">
    <property type="term" value="P:glutathione metabolic process"/>
    <property type="evidence" value="ECO:0000318"/>
    <property type="project" value="GO_Central"/>
</dbReference>
<dbReference type="PaxDb" id="3880-AES79391"/>
<dbReference type="InterPro" id="IPR045074">
    <property type="entry name" value="GST_C_Tau"/>
</dbReference>
<dbReference type="FunFam" id="3.40.30.10:FF:000044">
    <property type="entry name" value="Glutathione S-transferase GSTU6"/>
    <property type="match status" value="1"/>
</dbReference>
<keyword evidence="11" id="KW-1185">Reference proteome</keyword>
<protein>
    <recommendedName>
        <fullName evidence="1">glutathione transferase</fullName>
        <ecNumber evidence="1">2.5.1.18</ecNumber>
    </recommendedName>
</protein>
<dbReference type="Proteomes" id="UP000265566">
    <property type="component" value="Chromosome 7"/>
</dbReference>
<dbReference type="InterPro" id="IPR004046">
    <property type="entry name" value="GST_C"/>
</dbReference>
<proteinExistence type="evidence at transcript level"/>
<evidence type="ECO:0000259" key="5">
    <source>
        <dbReference type="PROSITE" id="PS50404"/>
    </source>
</evidence>
<dbReference type="EnsemblPlants" id="AES79391">
    <property type="protein sequence ID" value="AES79391"/>
    <property type="gene ID" value="MTR_7g065270"/>
</dbReference>
<reference evidence="9" key="6">
    <citation type="journal article" date="2018" name="Nat. Plants">
        <title>Whole-genome landscape of Medicago truncatula symbiotic genes.</title>
        <authorList>
            <person name="Pecrix Y."/>
            <person name="Gamas P."/>
            <person name="Carrere S."/>
        </authorList>
    </citation>
    <scope>NUCLEOTIDE SEQUENCE</scope>
    <source>
        <tissue evidence="9">Leaves</tissue>
    </source>
</reference>
<dbReference type="STRING" id="3880.G7L5M4"/>
<sequence length="224" mass="26232">MASNKEEVKVFGMVGSPFSTRVEIALKLKGVEYKCENEKFGNLSDTLKNYNPVYKKVPVLVYNDKPISESLVILEYIDETWKQNPILPSDPYQRAMARFWSNFIDDKCMNDVRKACFTFDEKEREKSIEETKEALRFLENELKDKFFGGEDIGFVDIAAVIISFWISPIEEAFGLKLFTSEEFPKLYNWSQEFNNHPIVNEKLPPREILLTFYKGRYEEHFGSK</sequence>
<dbReference type="InterPro" id="IPR040079">
    <property type="entry name" value="Glutathione_S-Trfase"/>
</dbReference>
<dbReference type="EMBL" id="CM001223">
    <property type="protein sequence ID" value="AES79391.1"/>
    <property type="molecule type" value="Genomic_DNA"/>
</dbReference>
<dbReference type="AlphaFoldDB" id="G7L5M4"/>
<evidence type="ECO:0000313" key="10">
    <source>
        <dbReference type="EnsemblPlants" id="AES79391"/>
    </source>
</evidence>
<dbReference type="eggNOG" id="KOG0406">
    <property type="taxonomic scope" value="Eukaryota"/>
</dbReference>
<keyword evidence="2 8" id="KW-0808">Transferase</keyword>
<dbReference type="SFLD" id="SFLDG00358">
    <property type="entry name" value="Main_(cytGST)"/>
    <property type="match status" value="1"/>
</dbReference>
<reference evidence="8" key="4">
    <citation type="submission" date="2016-12" db="EMBL/GenBank/DDBJ databases">
        <title>Functional Divergence of the Medicago GST Supergene Family.</title>
        <authorList>
            <person name="Han X.-M."/>
        </authorList>
    </citation>
    <scope>NUCLEOTIDE SEQUENCE</scope>
</reference>
<dbReference type="Proteomes" id="UP000002051">
    <property type="component" value="Unassembled WGS sequence"/>
</dbReference>
<dbReference type="SUPFAM" id="SSF47616">
    <property type="entry name" value="GST C-terminal domain-like"/>
    <property type="match status" value="1"/>
</dbReference>
<gene>
    <name evidence="10" type="primary">11407372</name>
    <name evidence="7" type="ordered locus">MTR_7g065270</name>
    <name evidence="9" type="ORF">MtrunA17_Chr7g0240541</name>
</gene>
<evidence type="ECO:0000256" key="4">
    <source>
        <dbReference type="ARBA" id="ARBA00047960"/>
    </source>
</evidence>
<dbReference type="PANTHER" id="PTHR11260:SF712">
    <property type="entry name" value="GLUTATHIONE TRANSFERASE"/>
    <property type="match status" value="1"/>
</dbReference>
<evidence type="ECO:0000256" key="3">
    <source>
        <dbReference type="ARBA" id="ARBA00025743"/>
    </source>
</evidence>
<evidence type="ECO:0000313" key="7">
    <source>
        <dbReference type="EMBL" id="AES79391.1"/>
    </source>
</evidence>
<dbReference type="EMBL" id="PSQE01000007">
    <property type="protein sequence ID" value="RHN46279.1"/>
    <property type="molecule type" value="Genomic_DNA"/>
</dbReference>
<dbReference type="InterPro" id="IPR045073">
    <property type="entry name" value="Omega/Tau-like"/>
</dbReference>
<dbReference type="EMBL" id="KY399325">
    <property type="protein sequence ID" value="AUW37476.1"/>
    <property type="molecule type" value="mRNA"/>
</dbReference>
<name>G7L5M4_MEDTR</name>
<dbReference type="PANTHER" id="PTHR11260">
    <property type="entry name" value="GLUTATHIONE S-TRANSFERASE, GST, SUPERFAMILY, GST DOMAIN CONTAINING"/>
    <property type="match status" value="1"/>
</dbReference>
<dbReference type="PROSITE" id="PS50404">
    <property type="entry name" value="GST_NTER"/>
    <property type="match status" value="1"/>
</dbReference>
<dbReference type="Pfam" id="PF00043">
    <property type="entry name" value="GST_C"/>
    <property type="match status" value="1"/>
</dbReference>
<dbReference type="CDD" id="cd03185">
    <property type="entry name" value="GST_C_Tau"/>
    <property type="match status" value="1"/>
</dbReference>
<dbReference type="Gene3D" id="3.40.30.10">
    <property type="entry name" value="Glutaredoxin"/>
    <property type="match status" value="1"/>
</dbReference>
<organism evidence="7 11">
    <name type="scientific">Medicago truncatula</name>
    <name type="common">Barrel medic</name>
    <name type="synonym">Medicago tribuloides</name>
    <dbReference type="NCBI Taxonomy" id="3880"/>
    <lineage>
        <taxon>Eukaryota</taxon>
        <taxon>Viridiplantae</taxon>
        <taxon>Streptophyta</taxon>
        <taxon>Embryophyta</taxon>
        <taxon>Tracheophyta</taxon>
        <taxon>Spermatophyta</taxon>
        <taxon>Magnoliopsida</taxon>
        <taxon>eudicotyledons</taxon>
        <taxon>Gunneridae</taxon>
        <taxon>Pentapetalae</taxon>
        <taxon>rosids</taxon>
        <taxon>fabids</taxon>
        <taxon>Fabales</taxon>
        <taxon>Fabaceae</taxon>
        <taxon>Papilionoideae</taxon>
        <taxon>50 kb inversion clade</taxon>
        <taxon>NPAAA clade</taxon>
        <taxon>Hologalegina</taxon>
        <taxon>IRL clade</taxon>
        <taxon>Trifolieae</taxon>
        <taxon>Medicago</taxon>
    </lineage>
</organism>
<dbReference type="SUPFAM" id="SSF52833">
    <property type="entry name" value="Thioredoxin-like"/>
    <property type="match status" value="1"/>
</dbReference>